<keyword evidence="3" id="KW-1185">Reference proteome</keyword>
<accession>A0ABY4WJL4</accession>
<dbReference type="Proteomes" id="UP001056500">
    <property type="component" value="Chromosome"/>
</dbReference>
<reference evidence="2" key="1">
    <citation type="submission" date="2022-06" db="EMBL/GenBank/DDBJ databases">
        <title>Genome sequencing of Brevibacillus sp. BB3-R1.</title>
        <authorList>
            <person name="Heo J."/>
            <person name="Lee D."/>
            <person name="Won M."/>
            <person name="Han B.-H."/>
            <person name="Hong S.-B."/>
            <person name="Kwon S.-W."/>
        </authorList>
    </citation>
    <scope>NUCLEOTIDE SEQUENCE</scope>
    <source>
        <strain evidence="2">BB3-R1</strain>
    </source>
</reference>
<evidence type="ECO:0000313" key="2">
    <source>
        <dbReference type="EMBL" id="USG67320.1"/>
    </source>
</evidence>
<dbReference type="EMBL" id="CP098755">
    <property type="protein sequence ID" value="USG67320.1"/>
    <property type="molecule type" value="Genomic_DNA"/>
</dbReference>
<feature type="compositionally biased region" description="Basic and acidic residues" evidence="1">
    <location>
        <begin position="1"/>
        <end position="20"/>
    </location>
</feature>
<dbReference type="RefSeq" id="WP_251874422.1">
    <property type="nucleotide sequence ID" value="NZ_CP098755.1"/>
</dbReference>
<protein>
    <submittedName>
        <fullName evidence="2">Uncharacterized protein</fullName>
    </submittedName>
</protein>
<feature type="region of interest" description="Disordered" evidence="1">
    <location>
        <begin position="1"/>
        <end position="31"/>
    </location>
</feature>
<sequence>MGQREDWPHQEEESQMKAEFPENGTPLNPVEEPWAFADSAAASVENLAESMQQGE</sequence>
<evidence type="ECO:0000313" key="3">
    <source>
        <dbReference type="Proteomes" id="UP001056500"/>
    </source>
</evidence>
<evidence type="ECO:0000256" key="1">
    <source>
        <dbReference type="SAM" id="MobiDB-lite"/>
    </source>
</evidence>
<gene>
    <name evidence="2" type="ORF">NDK47_08615</name>
</gene>
<organism evidence="2 3">
    <name type="scientific">Brevibacillus ruminantium</name>
    <dbReference type="NCBI Taxonomy" id="2950604"/>
    <lineage>
        <taxon>Bacteria</taxon>
        <taxon>Bacillati</taxon>
        <taxon>Bacillota</taxon>
        <taxon>Bacilli</taxon>
        <taxon>Bacillales</taxon>
        <taxon>Paenibacillaceae</taxon>
        <taxon>Brevibacillus</taxon>
    </lineage>
</organism>
<proteinExistence type="predicted"/>
<name>A0ABY4WJL4_9BACL</name>